<keyword evidence="2" id="KW-1185">Reference proteome</keyword>
<dbReference type="WBParaSite" id="PSU_v2.g15141.t1">
    <property type="protein sequence ID" value="PSU_v2.g15141.t1"/>
    <property type="gene ID" value="PSU_v2.g15141"/>
</dbReference>
<evidence type="ECO:0000313" key="2">
    <source>
        <dbReference type="Proteomes" id="UP000887577"/>
    </source>
</evidence>
<accession>A0A914Y6R9</accession>
<evidence type="ECO:0000256" key="1">
    <source>
        <dbReference type="SAM" id="SignalP"/>
    </source>
</evidence>
<reference evidence="3" key="1">
    <citation type="submission" date="2022-11" db="UniProtKB">
        <authorList>
            <consortium name="WormBaseParasite"/>
        </authorList>
    </citation>
    <scope>IDENTIFICATION</scope>
</reference>
<proteinExistence type="predicted"/>
<dbReference type="Proteomes" id="UP000887577">
    <property type="component" value="Unplaced"/>
</dbReference>
<dbReference type="AlphaFoldDB" id="A0A914Y6R9"/>
<evidence type="ECO:0000313" key="3">
    <source>
        <dbReference type="WBParaSite" id="PSU_v2.g15141.t1"/>
    </source>
</evidence>
<sequence length="176" mass="20872">MLFLILFLFHAISSYSVNPESYDFFPTKSNHLPSEDVEIIKFSDNKPIFYFNDLYSRQYRLIFSKNQSDWSFTLFFEDLIPSNEAYAIFVIDFFGEKSMKFEVIFMEEPAIVNDDLADPIKRKLIKLVINNENWAVFDVTKNSDFPKEFTFTVQKMGYLVNIILKIIETIFHYSKV</sequence>
<feature type="signal peptide" evidence="1">
    <location>
        <begin position="1"/>
        <end position="16"/>
    </location>
</feature>
<protein>
    <submittedName>
        <fullName evidence="3">Uncharacterized protein</fullName>
    </submittedName>
</protein>
<feature type="chain" id="PRO_5037640705" evidence="1">
    <location>
        <begin position="17"/>
        <end position="176"/>
    </location>
</feature>
<organism evidence="2 3">
    <name type="scientific">Panagrolaimus superbus</name>
    <dbReference type="NCBI Taxonomy" id="310955"/>
    <lineage>
        <taxon>Eukaryota</taxon>
        <taxon>Metazoa</taxon>
        <taxon>Ecdysozoa</taxon>
        <taxon>Nematoda</taxon>
        <taxon>Chromadorea</taxon>
        <taxon>Rhabditida</taxon>
        <taxon>Tylenchina</taxon>
        <taxon>Panagrolaimomorpha</taxon>
        <taxon>Panagrolaimoidea</taxon>
        <taxon>Panagrolaimidae</taxon>
        <taxon>Panagrolaimus</taxon>
    </lineage>
</organism>
<name>A0A914Y6R9_9BILA</name>
<keyword evidence="1" id="KW-0732">Signal</keyword>